<feature type="region of interest" description="Disordered" evidence="1">
    <location>
        <begin position="284"/>
        <end position="330"/>
    </location>
</feature>
<gene>
    <name evidence="2" type="ORF">N7517_008198</name>
</gene>
<evidence type="ECO:0000313" key="3">
    <source>
        <dbReference type="Proteomes" id="UP001147752"/>
    </source>
</evidence>
<feature type="compositionally biased region" description="Basic residues" evidence="1">
    <location>
        <begin position="191"/>
        <end position="204"/>
    </location>
</feature>
<dbReference type="RefSeq" id="XP_056576779.1">
    <property type="nucleotide sequence ID" value="XM_056725928.1"/>
</dbReference>
<accession>A0A9W9RS90</accession>
<dbReference type="Proteomes" id="UP001147752">
    <property type="component" value="Unassembled WGS sequence"/>
</dbReference>
<organism evidence="2 3">
    <name type="scientific">Penicillium concentricum</name>
    <dbReference type="NCBI Taxonomy" id="293559"/>
    <lineage>
        <taxon>Eukaryota</taxon>
        <taxon>Fungi</taxon>
        <taxon>Dikarya</taxon>
        <taxon>Ascomycota</taxon>
        <taxon>Pezizomycotina</taxon>
        <taxon>Eurotiomycetes</taxon>
        <taxon>Eurotiomycetidae</taxon>
        <taxon>Eurotiales</taxon>
        <taxon>Aspergillaceae</taxon>
        <taxon>Penicillium</taxon>
    </lineage>
</organism>
<reference evidence="2" key="2">
    <citation type="journal article" date="2023" name="IMA Fungus">
        <title>Comparative genomic study of the Penicillium genus elucidates a diverse pangenome and 15 lateral gene transfer events.</title>
        <authorList>
            <person name="Petersen C."/>
            <person name="Sorensen T."/>
            <person name="Nielsen M.R."/>
            <person name="Sondergaard T.E."/>
            <person name="Sorensen J.L."/>
            <person name="Fitzpatrick D.A."/>
            <person name="Frisvad J.C."/>
            <person name="Nielsen K.L."/>
        </authorList>
    </citation>
    <scope>NUCLEOTIDE SEQUENCE</scope>
    <source>
        <strain evidence="2">IBT 3081</strain>
    </source>
</reference>
<feature type="compositionally biased region" description="Polar residues" evidence="1">
    <location>
        <begin position="423"/>
        <end position="453"/>
    </location>
</feature>
<name>A0A9W9RS90_9EURO</name>
<protein>
    <submittedName>
        <fullName evidence="2">Uncharacterized protein</fullName>
    </submittedName>
</protein>
<feature type="region of interest" description="Disordered" evidence="1">
    <location>
        <begin position="716"/>
        <end position="748"/>
    </location>
</feature>
<proteinExistence type="predicted"/>
<sequence length="821" mass="91206">MFGAPKHCVLQLQNDEASANINWLDVVKERNYQAEYKGNGIHHFHMWDRGVISSKPITLCLKRYEEEIEFSTAIRSQRSPGLPFSLESAEEPAIFTPAQVDADSLDGMTIETQRTDVQASASKRDAGTQNFPKNRAWPAEILKQLPLWFEHQVQENLSEEEIARNFHRKFKQKRTFHAIEAKVYSLTGKSPFRKRNKKASRRRPVALTPRSSPPPSQPSESVDFTQQLISRSNIEVHALHCEDGSLYALHGVQPADPEPESSDSHAVLEQDTVNRMLRFRHVSQEHELQSGTCQNEWPVRGSHQAEESPKDHPVPSDLVPKSQPRNDNPINVLAATSGMVDSCFTRSSPLEPPRISEPIQSSIWHPSEGDTTLEELSQTLIHRTESSAMHVEQTDTAHGNKPSKRLSPQSSSRGNPLARGSANEGSNNESHTESVAMSPTPFQVPEPSSTGNSTEHHPQNCGSDEPTIDTSERALTDEGLIIRCLHEKSKAQAARSHPNWNDKDLNRLLGWHMKRKNLPKERLEVEFLRDFGHYRSPSAIVTACRRKRKADSRHKDVTSAPTPGQLAPVVPTVLDTMRVSRSPNAIIGSDIPSLDPSHTIAIPSNENITLKHPPLERPRSPQLNQPQVLNNTERLSCNSPPPLNEGEEAMNQNPPTAVASECASEPMVFSTPPETVDNTSTLGTRCHRVEITPNPPARFRAINGCGRECPNQPTFENVQTGSHYSGLSTGTPEGAGDQPSDSTGISDANIPQLEMRPNLQNTSQPQIRDINIPPTNIPQPSYTLIPKFHTLDHPITTRPIPNLGFPNLSVHQGWLTQAVRS</sequence>
<keyword evidence="3" id="KW-1185">Reference proteome</keyword>
<reference evidence="2" key="1">
    <citation type="submission" date="2022-12" db="EMBL/GenBank/DDBJ databases">
        <authorList>
            <person name="Petersen C."/>
        </authorList>
    </citation>
    <scope>NUCLEOTIDE SEQUENCE</scope>
    <source>
        <strain evidence="2">IBT 3081</strain>
    </source>
</reference>
<dbReference type="AlphaFoldDB" id="A0A9W9RS90"/>
<evidence type="ECO:0000313" key="2">
    <source>
        <dbReference type="EMBL" id="KAJ5365312.1"/>
    </source>
</evidence>
<feature type="region of interest" description="Disordered" evidence="1">
    <location>
        <begin position="385"/>
        <end position="469"/>
    </location>
</feature>
<feature type="region of interest" description="Disordered" evidence="1">
    <location>
        <begin position="190"/>
        <end position="223"/>
    </location>
</feature>
<comment type="caution">
    <text evidence="2">The sequence shown here is derived from an EMBL/GenBank/DDBJ whole genome shotgun (WGS) entry which is preliminary data.</text>
</comment>
<feature type="region of interest" description="Disordered" evidence="1">
    <location>
        <begin position="343"/>
        <end position="367"/>
    </location>
</feature>
<evidence type="ECO:0000256" key="1">
    <source>
        <dbReference type="SAM" id="MobiDB-lite"/>
    </source>
</evidence>
<dbReference type="GeneID" id="81465111"/>
<dbReference type="OrthoDB" id="4343176at2759"/>
<feature type="region of interest" description="Disordered" evidence="1">
    <location>
        <begin position="545"/>
        <end position="568"/>
    </location>
</feature>
<feature type="compositionally biased region" description="Polar residues" evidence="1">
    <location>
        <begin position="716"/>
        <end position="731"/>
    </location>
</feature>
<feature type="compositionally biased region" description="Basic and acidic residues" evidence="1">
    <location>
        <begin position="303"/>
        <end position="314"/>
    </location>
</feature>
<dbReference type="EMBL" id="JAPZBT010000003">
    <property type="protein sequence ID" value="KAJ5365312.1"/>
    <property type="molecule type" value="Genomic_DNA"/>
</dbReference>